<dbReference type="SUPFAM" id="SSF57667">
    <property type="entry name" value="beta-beta-alpha zinc fingers"/>
    <property type="match status" value="1"/>
</dbReference>
<dbReference type="OrthoDB" id="45365at2759"/>
<dbReference type="InterPro" id="IPR036236">
    <property type="entry name" value="Znf_C2H2_sf"/>
</dbReference>
<evidence type="ECO:0000313" key="2">
    <source>
        <dbReference type="EMBL" id="CAB3404049.1"/>
    </source>
</evidence>
<name>A0A8S1ERL9_9PELO</name>
<evidence type="ECO:0000313" key="3">
    <source>
        <dbReference type="Proteomes" id="UP000494206"/>
    </source>
</evidence>
<accession>A0A8S1ERL9</accession>
<dbReference type="AlphaFoldDB" id="A0A8S1ERL9"/>
<dbReference type="SMART" id="SM00355">
    <property type="entry name" value="ZnF_C2H2"/>
    <property type="match status" value="3"/>
</dbReference>
<dbReference type="EMBL" id="CADEPM010000004">
    <property type="protein sequence ID" value="CAB3404049.1"/>
    <property type="molecule type" value="Genomic_DNA"/>
</dbReference>
<proteinExistence type="predicted"/>
<comment type="caution">
    <text evidence="2">The sequence shown here is derived from an EMBL/GenBank/DDBJ whole genome shotgun (WGS) entry which is preliminary data.</text>
</comment>
<feature type="domain" description="C2H2-type" evidence="1">
    <location>
        <begin position="152"/>
        <end position="173"/>
    </location>
</feature>
<reference evidence="2 3" key="1">
    <citation type="submission" date="2020-04" db="EMBL/GenBank/DDBJ databases">
        <authorList>
            <person name="Laetsch R D."/>
            <person name="Stevens L."/>
            <person name="Kumar S."/>
            <person name="Blaxter L. M."/>
        </authorList>
    </citation>
    <scope>NUCLEOTIDE SEQUENCE [LARGE SCALE GENOMIC DNA]</scope>
</reference>
<protein>
    <recommendedName>
        <fullName evidence="1">C2H2-type domain-containing protein</fullName>
    </recommendedName>
</protein>
<dbReference type="InterPro" id="IPR013087">
    <property type="entry name" value="Znf_C2H2_type"/>
</dbReference>
<dbReference type="Gene3D" id="3.30.160.60">
    <property type="entry name" value="Classic Zinc Finger"/>
    <property type="match status" value="1"/>
</dbReference>
<dbReference type="PROSITE" id="PS00028">
    <property type="entry name" value="ZINC_FINGER_C2H2_1"/>
    <property type="match status" value="1"/>
</dbReference>
<keyword evidence="3" id="KW-1185">Reference proteome</keyword>
<dbReference type="Proteomes" id="UP000494206">
    <property type="component" value="Unassembled WGS sequence"/>
</dbReference>
<evidence type="ECO:0000259" key="1">
    <source>
        <dbReference type="PROSITE" id="PS00028"/>
    </source>
</evidence>
<gene>
    <name evidence="2" type="ORF">CBOVIS_LOCUS6443</name>
</gene>
<organism evidence="2 3">
    <name type="scientific">Caenorhabditis bovis</name>
    <dbReference type="NCBI Taxonomy" id="2654633"/>
    <lineage>
        <taxon>Eukaryota</taxon>
        <taxon>Metazoa</taxon>
        <taxon>Ecdysozoa</taxon>
        <taxon>Nematoda</taxon>
        <taxon>Chromadorea</taxon>
        <taxon>Rhabditida</taxon>
        <taxon>Rhabditina</taxon>
        <taxon>Rhabditomorpha</taxon>
        <taxon>Rhabditoidea</taxon>
        <taxon>Rhabditidae</taxon>
        <taxon>Peloderinae</taxon>
        <taxon>Caenorhabditis</taxon>
    </lineage>
</organism>
<sequence>MSSFLNSAEMSTTAHLNLPTLDDLIAKFAIQNQASMQLFQSQMLCQAMASLTPTIPTVPLFNFCNPDLLQQILNVNPATLAAVASLQNTETSTKNAAKMRREHTMQKSMSLDAESSSSYDVNHGDIIVPSSDKEGWCRNKKYIEKTDTGFMCTVCRKVYGRYNSVSYHVTIYHRNPPIKCNMPNCQFTTREARYIHFHKYYRHGIALPHSIDQGSRKCPHCRHVSKSPAMLEKHIKRHQIREDQIDPVESIRNRTATISEIQVEAMDVDEFETKPRSCTL</sequence>